<dbReference type="Pfam" id="PF16656">
    <property type="entry name" value="Pur_ac_phosph_N"/>
    <property type="match status" value="1"/>
</dbReference>
<feature type="domain" description="Secretion system C-terminal sorting" evidence="4">
    <location>
        <begin position="471"/>
        <end position="523"/>
    </location>
</feature>
<dbReference type="GO" id="GO:0003993">
    <property type="term" value="F:acid phosphatase activity"/>
    <property type="evidence" value="ECO:0007669"/>
    <property type="project" value="InterPro"/>
</dbReference>
<dbReference type="AlphaFoldDB" id="A0A6S6U1K4"/>
<dbReference type="Pfam" id="PF00149">
    <property type="entry name" value="Metallophos"/>
    <property type="match status" value="1"/>
</dbReference>
<dbReference type="GO" id="GO:0046872">
    <property type="term" value="F:metal ion binding"/>
    <property type="evidence" value="ECO:0007669"/>
    <property type="project" value="InterPro"/>
</dbReference>
<dbReference type="InterPro" id="IPR029052">
    <property type="entry name" value="Metallo-depent_PP-like"/>
</dbReference>
<sequence>MNLGNTKIVYQLLLGLFVLIFAQEAFAQPKWIRATYRDDPATTLSLGWTGTVGTVHYDTINHGSNYAAYNLTKTVDRSTSHKGNDHYFVRLTNLQPGTVYYFVIQHGATAVSAQHSFRTISDDPNEAISFISGGDSRQRVNILGIGDPSCWGDGCRETRQDLNRIVGRVRPDFVAFTGDYIRNYDIFPYDSEDDWVEWMDDWDLTNGPDGRITPIIHALGNHEDAVDLDKLFDVSNADIYYATNFGGNLFRLYTLNSEPADACTDVIQKNWLLNDLQQNSTVSNTPYWKIVQYHQPMIPHAEYSARTDLINCWASEFATYGVRLSCESHTHVLKTTYPLKYDASATTSYNNLVRDDSLGAVFLGDGAWGAPPRAAYAPIPNVTQDVGQISGFFFININKQRIQIKTVVPFPDSMSNVPQLLDDDQGTLLPAGVPLWRPANGSECIIIPNYNPITAINTLATPRAPAAVVAPNPAQDYITVRFKETLTEAVTIEIYDARGKRCQSHTNVRDQNFKVDVSNLCSG</sequence>
<dbReference type="SUPFAM" id="SSF49363">
    <property type="entry name" value="Purple acid phosphatase, N-terminal domain"/>
    <property type="match status" value="1"/>
</dbReference>
<evidence type="ECO:0000259" key="4">
    <source>
        <dbReference type="Pfam" id="PF18962"/>
    </source>
</evidence>
<feature type="domain" description="Calcineurin-like phosphoesterase" evidence="2">
    <location>
        <begin position="142"/>
        <end position="332"/>
    </location>
</feature>
<dbReference type="InterPro" id="IPR004843">
    <property type="entry name" value="Calcineurin-like_PHP"/>
</dbReference>
<name>A0A6S6U1K4_9BACT</name>
<reference evidence="5" key="1">
    <citation type="submission" date="2020-01" db="EMBL/GenBank/DDBJ databases">
        <authorList>
            <person name="Meier V. D."/>
            <person name="Meier V D."/>
        </authorList>
    </citation>
    <scope>NUCLEOTIDE SEQUENCE</scope>
    <source>
        <strain evidence="5">HLG_WM_MAG_10</strain>
    </source>
</reference>
<dbReference type="NCBIfam" id="TIGR04183">
    <property type="entry name" value="Por_Secre_tail"/>
    <property type="match status" value="1"/>
</dbReference>
<dbReference type="SUPFAM" id="SSF56300">
    <property type="entry name" value="Metallo-dependent phosphatases"/>
    <property type="match status" value="1"/>
</dbReference>
<evidence type="ECO:0000259" key="3">
    <source>
        <dbReference type="Pfam" id="PF16656"/>
    </source>
</evidence>
<organism evidence="5">
    <name type="scientific">uncultured Aureispira sp</name>
    <dbReference type="NCBI Taxonomy" id="1331704"/>
    <lineage>
        <taxon>Bacteria</taxon>
        <taxon>Pseudomonadati</taxon>
        <taxon>Bacteroidota</taxon>
        <taxon>Saprospiria</taxon>
        <taxon>Saprospirales</taxon>
        <taxon>Saprospiraceae</taxon>
        <taxon>Aureispira</taxon>
        <taxon>environmental samples</taxon>
    </lineage>
</organism>
<dbReference type="Gene3D" id="3.60.21.10">
    <property type="match status" value="1"/>
</dbReference>
<dbReference type="InterPro" id="IPR015914">
    <property type="entry name" value="PAPs_N"/>
</dbReference>
<accession>A0A6S6U1K4</accession>
<dbReference type="Gene3D" id="2.60.40.380">
    <property type="entry name" value="Purple acid phosphatase-like, N-terminal"/>
    <property type="match status" value="1"/>
</dbReference>
<feature type="domain" description="Purple acid phosphatase N-terminal" evidence="3">
    <location>
        <begin position="31"/>
        <end position="119"/>
    </location>
</feature>
<keyword evidence="1" id="KW-0732">Signal</keyword>
<dbReference type="InterPro" id="IPR008963">
    <property type="entry name" value="Purple_acid_Pase-like_N"/>
</dbReference>
<evidence type="ECO:0000256" key="1">
    <source>
        <dbReference type="ARBA" id="ARBA00022729"/>
    </source>
</evidence>
<dbReference type="PANTHER" id="PTHR22953">
    <property type="entry name" value="ACID PHOSPHATASE RELATED"/>
    <property type="match status" value="1"/>
</dbReference>
<gene>
    <name evidence="5" type="ORF">HELGO_WM55392</name>
</gene>
<evidence type="ECO:0000259" key="2">
    <source>
        <dbReference type="Pfam" id="PF00149"/>
    </source>
</evidence>
<dbReference type="Pfam" id="PF18962">
    <property type="entry name" value="Por_Secre_tail"/>
    <property type="match status" value="1"/>
</dbReference>
<dbReference type="InterPro" id="IPR026444">
    <property type="entry name" value="Secre_tail"/>
</dbReference>
<feature type="non-terminal residue" evidence="5">
    <location>
        <position position="523"/>
    </location>
</feature>
<evidence type="ECO:0000313" key="5">
    <source>
        <dbReference type="EMBL" id="CAA6828445.1"/>
    </source>
</evidence>
<dbReference type="EMBL" id="CACVAQ010000429">
    <property type="protein sequence ID" value="CAA6828445.1"/>
    <property type="molecule type" value="Genomic_DNA"/>
</dbReference>
<protein>
    <submittedName>
        <fullName evidence="5">Uncharacterized protein</fullName>
    </submittedName>
</protein>
<dbReference type="InterPro" id="IPR039331">
    <property type="entry name" value="PAPs-like"/>
</dbReference>
<proteinExistence type="predicted"/>
<dbReference type="PANTHER" id="PTHR22953:SF153">
    <property type="entry name" value="PURPLE ACID PHOSPHATASE"/>
    <property type="match status" value="1"/>
</dbReference>